<accession>A0A545TXT2</accession>
<comment type="caution">
    <text evidence="1">The sequence shown here is derived from an EMBL/GenBank/DDBJ whole genome shotgun (WGS) entry which is preliminary data.</text>
</comment>
<dbReference type="EMBL" id="VHSH01000002">
    <property type="protein sequence ID" value="TQV82036.1"/>
    <property type="molecule type" value="Genomic_DNA"/>
</dbReference>
<proteinExistence type="predicted"/>
<evidence type="ECO:0000313" key="1">
    <source>
        <dbReference type="EMBL" id="TQV82036.1"/>
    </source>
</evidence>
<protein>
    <submittedName>
        <fullName evidence="1">Uncharacterized protein</fullName>
    </submittedName>
</protein>
<keyword evidence="2" id="KW-1185">Reference proteome</keyword>
<dbReference type="RefSeq" id="WP_142895667.1">
    <property type="nucleotide sequence ID" value="NZ_ML660053.1"/>
</dbReference>
<gene>
    <name evidence="1" type="ORF">FKG95_07320</name>
</gene>
<evidence type="ECO:0000313" key="2">
    <source>
        <dbReference type="Proteomes" id="UP000315252"/>
    </source>
</evidence>
<name>A0A545TXT2_9PROT</name>
<dbReference type="AlphaFoldDB" id="A0A545TXT2"/>
<dbReference type="Proteomes" id="UP000315252">
    <property type="component" value="Unassembled WGS sequence"/>
</dbReference>
<organism evidence="1 2">
    <name type="scientific">Denitrobaculum tricleocarpae</name>
    <dbReference type="NCBI Taxonomy" id="2591009"/>
    <lineage>
        <taxon>Bacteria</taxon>
        <taxon>Pseudomonadati</taxon>
        <taxon>Pseudomonadota</taxon>
        <taxon>Alphaproteobacteria</taxon>
        <taxon>Rhodospirillales</taxon>
        <taxon>Rhodospirillaceae</taxon>
        <taxon>Denitrobaculum</taxon>
    </lineage>
</organism>
<sequence length="131" mass="14587">MSTRSSELVRAFEARDLDPVAFGHGDHVAVAYEMLRKYDFLNALVNYSKSLDAIATRAGAPDKFNTTITVAFMGLIAERMSSSHCTGYEDFISQNEDLLSKDLLAKWYSPERLKSDLSRKTFLLPDAANGT</sequence>
<dbReference type="OrthoDB" id="72030at2"/>
<reference evidence="1 2" key="1">
    <citation type="submission" date="2019-06" db="EMBL/GenBank/DDBJ databases">
        <title>Whole genome sequence for Rhodospirillaceae sp. R148.</title>
        <authorList>
            <person name="Wang G."/>
        </authorList>
    </citation>
    <scope>NUCLEOTIDE SEQUENCE [LARGE SCALE GENOMIC DNA]</scope>
    <source>
        <strain evidence="1 2">R148</strain>
    </source>
</reference>